<dbReference type="GO" id="GO:0008990">
    <property type="term" value="F:rRNA (guanine-N2-)-methyltransferase activity"/>
    <property type="evidence" value="ECO:0007669"/>
    <property type="project" value="InterPro"/>
</dbReference>
<dbReference type="InterPro" id="IPR007536">
    <property type="entry name" value="16SrRNA_methylTrfase_J"/>
</dbReference>
<dbReference type="Gene3D" id="3.40.50.150">
    <property type="entry name" value="Vaccinia Virus protein VP39"/>
    <property type="match status" value="1"/>
</dbReference>
<evidence type="ECO:0000313" key="1">
    <source>
        <dbReference type="EMBL" id="HIU64656.1"/>
    </source>
</evidence>
<proteinExistence type="predicted"/>
<dbReference type="AlphaFoldDB" id="A0A9D1SLI2"/>
<organism evidence="1 2">
    <name type="scientific">Candidatus Avacidaminococcus intestinavium</name>
    <dbReference type="NCBI Taxonomy" id="2840684"/>
    <lineage>
        <taxon>Bacteria</taxon>
        <taxon>Bacillati</taxon>
        <taxon>Bacillota</taxon>
        <taxon>Negativicutes</taxon>
        <taxon>Acidaminococcales</taxon>
        <taxon>Acidaminococcaceae</taxon>
        <taxon>Acidaminococcaceae incertae sedis</taxon>
        <taxon>Candidatus Avacidaminococcus</taxon>
    </lineage>
</organism>
<reference evidence="1" key="1">
    <citation type="submission" date="2020-10" db="EMBL/GenBank/DDBJ databases">
        <authorList>
            <person name="Gilroy R."/>
        </authorList>
    </citation>
    <scope>NUCLEOTIDE SEQUENCE</scope>
    <source>
        <strain evidence="1">CHK160-1198</strain>
    </source>
</reference>
<name>A0A9D1SLI2_9FIRM</name>
<evidence type="ECO:0000313" key="2">
    <source>
        <dbReference type="Proteomes" id="UP000824099"/>
    </source>
</evidence>
<keyword evidence="1" id="KW-0808">Transferase</keyword>
<comment type="caution">
    <text evidence="1">The sequence shown here is derived from an EMBL/GenBank/DDBJ whole genome shotgun (WGS) entry which is preliminary data.</text>
</comment>
<dbReference type="Proteomes" id="UP000824099">
    <property type="component" value="Unassembled WGS sequence"/>
</dbReference>
<keyword evidence="1" id="KW-0489">Methyltransferase</keyword>
<dbReference type="Pfam" id="PF04445">
    <property type="entry name" value="SAM_MT"/>
    <property type="match status" value="1"/>
</dbReference>
<dbReference type="InterPro" id="IPR029063">
    <property type="entry name" value="SAM-dependent_MTases_sf"/>
</dbReference>
<dbReference type="PANTHER" id="PTHR36112">
    <property type="entry name" value="RIBOSOMAL RNA SMALL SUBUNIT METHYLTRANSFERASE J"/>
    <property type="match status" value="1"/>
</dbReference>
<accession>A0A9D1SLI2</accession>
<gene>
    <name evidence="1" type="ORF">IAB06_06460</name>
</gene>
<dbReference type="EMBL" id="DVNI01000106">
    <property type="protein sequence ID" value="HIU64656.1"/>
    <property type="molecule type" value="Genomic_DNA"/>
</dbReference>
<dbReference type="SUPFAM" id="SSF53335">
    <property type="entry name" value="S-adenosyl-L-methionine-dependent methyltransferases"/>
    <property type="match status" value="1"/>
</dbReference>
<reference evidence="1" key="2">
    <citation type="journal article" date="2021" name="PeerJ">
        <title>Extensive microbial diversity within the chicken gut microbiome revealed by metagenomics and culture.</title>
        <authorList>
            <person name="Gilroy R."/>
            <person name="Ravi A."/>
            <person name="Getino M."/>
            <person name="Pursley I."/>
            <person name="Horton D.L."/>
            <person name="Alikhan N.F."/>
            <person name="Baker D."/>
            <person name="Gharbi K."/>
            <person name="Hall N."/>
            <person name="Watson M."/>
            <person name="Adriaenssens E.M."/>
            <person name="Foster-Nyarko E."/>
            <person name="Jarju S."/>
            <person name="Secka A."/>
            <person name="Antonio M."/>
            <person name="Oren A."/>
            <person name="Chaudhuri R.R."/>
            <person name="La Ragione R."/>
            <person name="Hildebrand F."/>
            <person name="Pallen M.J."/>
        </authorList>
    </citation>
    <scope>NUCLEOTIDE SEQUENCE</scope>
    <source>
        <strain evidence="1">CHK160-1198</strain>
    </source>
</reference>
<dbReference type="PANTHER" id="PTHR36112:SF1">
    <property type="entry name" value="RIBOSOMAL RNA SMALL SUBUNIT METHYLTRANSFERASE J"/>
    <property type="match status" value="1"/>
</dbReference>
<protein>
    <submittedName>
        <fullName evidence="1">Class I SAM-dependent methyltransferase</fullName>
    </submittedName>
</protein>
<sequence length="261" mass="29079">MTEIKTAITVGLNPSTTLFEEAKQWSQQLQVPLLKRTHGDSLDILLAEHNLEALIIITRQGIQIYSAAGLLRFHPGMAELRIRELLRGGKDNFVEALKLKQGMKILDCTLGLGADAIVASHIVGASGMVVGLEAILPIWLLTSHGFKTYESKTAEINMAMRTITTLHDNAANYLLNAPKDSFDVVYFDPMFKQPVQTSSNFTPMRKIACHDELTLAMIEKALQVAPLVVVKERDADFFNNLLITEIKGGKYSRVKYGIRRR</sequence>